<evidence type="ECO:0000313" key="7">
    <source>
        <dbReference type="RefSeq" id="XP_033766186.1"/>
    </source>
</evidence>
<dbReference type="GO" id="GO:0032259">
    <property type="term" value="P:methylation"/>
    <property type="evidence" value="ECO:0007669"/>
    <property type="project" value="UniProtKB-KW"/>
</dbReference>
<dbReference type="RefSeq" id="XP_033766186.1">
    <property type="nucleotide sequence ID" value="XM_033910295.1"/>
</dbReference>
<dbReference type="AlphaFoldDB" id="A0A8B8UR80"/>
<dbReference type="GO" id="GO:0036396">
    <property type="term" value="C:RNA N6-methyladenosine methyltransferase complex"/>
    <property type="evidence" value="ECO:0007669"/>
    <property type="project" value="TreeGrafter"/>
</dbReference>
<dbReference type="Pfam" id="PF05063">
    <property type="entry name" value="MT-A70"/>
    <property type="match status" value="1"/>
</dbReference>
<reference evidence="7" key="4">
    <citation type="submission" date="2025-08" db="UniProtKB">
        <authorList>
            <consortium name="RefSeq"/>
        </authorList>
    </citation>
    <scope>IDENTIFICATION</scope>
    <source>
        <strain evidence="7">CBS432</strain>
    </source>
</reference>
<dbReference type="InterPro" id="IPR029063">
    <property type="entry name" value="SAM-dependent_MTases_sf"/>
</dbReference>
<dbReference type="PROSITE" id="PS51143">
    <property type="entry name" value="MT_A70"/>
    <property type="match status" value="1"/>
</dbReference>
<dbReference type="SUPFAM" id="SSF53335">
    <property type="entry name" value="S-adenosyl-L-methionine-dependent methyltransferases"/>
    <property type="match status" value="1"/>
</dbReference>
<protein>
    <recommendedName>
        <fullName evidence="1">mRNA m(6)A methyltransferase</fullName>
        <ecNumber evidence="1">2.1.1.348</ecNumber>
    </recommendedName>
</protein>
<accession>A0A8B8UR80</accession>
<evidence type="ECO:0000256" key="4">
    <source>
        <dbReference type="ARBA" id="ARBA00022691"/>
    </source>
</evidence>
<dbReference type="VEuPathDB" id="FungiDB:SPAR_G00640"/>
<comment type="catalytic activity">
    <reaction evidence="5">
        <text>an adenosine in mRNA + S-adenosyl-L-methionine = an N(6)-methyladenosine in mRNA + S-adenosyl-L-homocysteine + H(+)</text>
        <dbReference type="Rhea" id="RHEA:55584"/>
        <dbReference type="Rhea" id="RHEA-COMP:12414"/>
        <dbReference type="Rhea" id="RHEA-COMP:12417"/>
        <dbReference type="ChEBI" id="CHEBI:15378"/>
        <dbReference type="ChEBI" id="CHEBI:57856"/>
        <dbReference type="ChEBI" id="CHEBI:59789"/>
        <dbReference type="ChEBI" id="CHEBI:74411"/>
        <dbReference type="ChEBI" id="CHEBI:74449"/>
        <dbReference type="EC" id="2.1.1.348"/>
    </reaction>
</comment>
<dbReference type="InterPro" id="IPR007757">
    <property type="entry name" value="MT-A70-like"/>
</dbReference>
<evidence type="ECO:0000256" key="2">
    <source>
        <dbReference type="ARBA" id="ARBA00022603"/>
    </source>
</evidence>
<dbReference type="OrthoDB" id="10262526at2759"/>
<dbReference type="PANTHER" id="PTHR12829">
    <property type="entry name" value="N6-ADENOSINE-METHYLTRANSFERASE"/>
    <property type="match status" value="1"/>
</dbReference>
<dbReference type="EC" id="2.1.1.348" evidence="1"/>
<evidence type="ECO:0000256" key="6">
    <source>
        <dbReference type="PROSITE-ProRule" id="PRU00489"/>
    </source>
</evidence>
<evidence type="ECO:0000256" key="1">
    <source>
        <dbReference type="ARBA" id="ARBA00012160"/>
    </source>
</evidence>
<comment type="similarity">
    <text evidence="6">Belongs to the MT-A70-like family.</text>
</comment>
<evidence type="ECO:0000256" key="5">
    <source>
        <dbReference type="ARBA" id="ARBA00048957"/>
    </source>
</evidence>
<reference evidence="7" key="2">
    <citation type="submission" date="2020-01" db="EMBL/GenBank/DDBJ databases">
        <title>Population-level Yeast Reference Genomes.</title>
        <authorList>
            <person name="Yue J.-X."/>
        </authorList>
    </citation>
    <scope>NUCLEOTIDE SEQUENCE</scope>
    <source>
        <strain evidence="7">CBS432</strain>
    </source>
</reference>
<reference evidence="7" key="1">
    <citation type="journal article" date="2017" name="Nat. Genet.">
        <title>Contrasting evolutionary genome dynamics between domesticated and wild yeasts.</title>
        <authorList>
            <person name="Yue J.X."/>
            <person name="Li J."/>
            <person name="Aigrain L."/>
            <person name="Hallin J."/>
            <person name="Persson K."/>
            <person name="Oliver K."/>
            <person name="Bergstrom A."/>
            <person name="Coupland P."/>
            <person name="Warringer J."/>
            <person name="Lagomarsino M.C."/>
            <person name="Fischer G."/>
            <person name="Durbin R."/>
            <person name="Liti G."/>
        </authorList>
    </citation>
    <scope>NUCLEOTIDE SEQUENCE</scope>
    <source>
        <strain evidence="7">CBS432</strain>
    </source>
</reference>
<evidence type="ECO:0000256" key="3">
    <source>
        <dbReference type="ARBA" id="ARBA00022679"/>
    </source>
</evidence>
<dbReference type="GO" id="GO:0001734">
    <property type="term" value="F:mRNA m(6)A methyltransferase activity"/>
    <property type="evidence" value="ECO:0007669"/>
    <property type="project" value="UniProtKB-EC"/>
</dbReference>
<reference evidence="7" key="3">
    <citation type="submission" date="2025-07" db="EMBL/GenBank/DDBJ databases">
        <authorList>
            <consortium name="NCBI Genome Project"/>
        </authorList>
    </citation>
    <scope>NUCLEOTIDE SEQUENCE</scope>
    <source>
        <strain evidence="7">CBS432</strain>
    </source>
</reference>
<dbReference type="GeneID" id="54630458"/>
<dbReference type="PANTHER" id="PTHR12829:SF7">
    <property type="entry name" value="N6-ADENOSINE-METHYLTRANSFERASE CATALYTIC SUBUNIT"/>
    <property type="match status" value="1"/>
</dbReference>
<sequence>MINDKLVHFLIQNYDDILRAPLSGQLKDVYSLYVTGGYDDGMQDLSNSKGDPLRFEQFWNDLEDIIFATPKSIQFDQNLLAAGRPEKIVYLDVFSLKILYNKFHPFYYTLILSSTSSEENVSSLKTKPGTDSEESQLLGRLLGILNWDVNVSNQGLPREQLSNRLQNLLREKPSSFQLSKERAKYTTEVIEYIPICSDYSHASLLSTSVYIVNNKIVSLQWSKISACQENHPGFIECIQSKIHFIPNIKPQTDISLGDCSYLDTCHKLNTCRYVHYLQYIPSCLQERADYETASENEKIRSNVSIPFYTLGNCSAHSIKKPLPAQWIRCDVRKFDFKVLGKFSVVIADPAWNIHMNLPYGTCNDIELLGLPLHELQDEGIIFLWVTGRAIELGKESLNNWGYNVINEVSWIKTNQLGRTIVTGRTGHWLNHSKEHLLVGLKGNPKWINKHIDIDLIVSMTRETSRKPDELYGIAERLAGTHARKLEIFGRDHNTRPGWFTIGNQLTGNCIYEMDVERKYQEFMRNKTGTSHTSSKKIDKKPCSKLQQQQQQQQQQQYWNNMNMNGGKYYMEAKQNSINKKQTAFGSKQHQQFQTLNNLYFAQ</sequence>
<gene>
    <name evidence="7" type="primary">IME4</name>
    <name evidence="7" type="ORF">SPAR_G00640</name>
</gene>
<organism evidence="7">
    <name type="scientific">Saccharomyces paradoxus</name>
    <name type="common">Yeast</name>
    <name type="synonym">Saccharomyces douglasii</name>
    <dbReference type="NCBI Taxonomy" id="27291"/>
    <lineage>
        <taxon>Eukaryota</taxon>
        <taxon>Fungi</taxon>
        <taxon>Dikarya</taxon>
        <taxon>Ascomycota</taxon>
        <taxon>Saccharomycotina</taxon>
        <taxon>Saccharomycetes</taxon>
        <taxon>Saccharomycetales</taxon>
        <taxon>Saccharomycetaceae</taxon>
        <taxon>Saccharomyces</taxon>
    </lineage>
</organism>
<keyword evidence="4" id="KW-0949">S-adenosyl-L-methionine</keyword>
<name>A0A8B8UR80_SACPA</name>
<dbReference type="KEGG" id="spao:SPAR_G00640"/>
<keyword evidence="3" id="KW-0808">Transferase</keyword>
<dbReference type="GO" id="GO:0005634">
    <property type="term" value="C:nucleus"/>
    <property type="evidence" value="ECO:0007669"/>
    <property type="project" value="TreeGrafter"/>
</dbReference>
<proteinExistence type="inferred from homology"/>
<keyword evidence="2" id="KW-0489">Methyltransferase</keyword>